<evidence type="ECO:0000313" key="1">
    <source>
        <dbReference type="EMBL" id="SKB49368.1"/>
    </source>
</evidence>
<dbReference type="Proteomes" id="UP000190044">
    <property type="component" value="Unassembled WGS sequence"/>
</dbReference>
<dbReference type="EMBL" id="FUYP01000007">
    <property type="protein sequence ID" value="SKB49368.1"/>
    <property type="molecule type" value="Genomic_DNA"/>
</dbReference>
<organism evidence="1 2">
    <name type="scientific">Sphingopyxis flava</name>
    <dbReference type="NCBI Taxonomy" id="1507287"/>
    <lineage>
        <taxon>Bacteria</taxon>
        <taxon>Pseudomonadati</taxon>
        <taxon>Pseudomonadota</taxon>
        <taxon>Alphaproteobacteria</taxon>
        <taxon>Sphingomonadales</taxon>
        <taxon>Sphingomonadaceae</taxon>
        <taxon>Sphingopyxis</taxon>
    </lineage>
</organism>
<keyword evidence="2" id="KW-1185">Reference proteome</keyword>
<accession>A0A1T5BQ59</accession>
<sequence>MELYNPERLAKLINAGRAADLIVRVAELETLRKEAEASRPLLLNFPGNPEPVGVPNTIAGTVIGAIIAALEKSLEDTLAETRN</sequence>
<dbReference type="AlphaFoldDB" id="A0A1T5BQ59"/>
<protein>
    <submittedName>
        <fullName evidence="1">Uncharacterized protein</fullName>
    </submittedName>
</protein>
<proteinExistence type="predicted"/>
<evidence type="ECO:0000313" key="2">
    <source>
        <dbReference type="Proteomes" id="UP000190044"/>
    </source>
</evidence>
<reference evidence="2" key="1">
    <citation type="submission" date="2017-02" db="EMBL/GenBank/DDBJ databases">
        <authorList>
            <person name="Varghese N."/>
            <person name="Submissions S."/>
        </authorList>
    </citation>
    <scope>NUCLEOTIDE SEQUENCE [LARGE SCALE GENOMIC DNA]</scope>
    <source>
        <strain evidence="2">R11H</strain>
    </source>
</reference>
<name>A0A1T5BQ59_9SPHN</name>
<gene>
    <name evidence="1" type="ORF">SAMN06295937_100754</name>
</gene>